<dbReference type="Proteomes" id="UP000238157">
    <property type="component" value="Unassembled WGS sequence"/>
</dbReference>
<dbReference type="AlphaFoldDB" id="A0A2T0WMX1"/>
<comment type="caution">
    <text evidence="1">The sequence shown here is derived from an EMBL/GenBank/DDBJ whole genome shotgun (WGS) entry which is preliminary data.</text>
</comment>
<dbReference type="EMBL" id="PVTR01000005">
    <property type="protein sequence ID" value="PRY88047.1"/>
    <property type="molecule type" value="Genomic_DNA"/>
</dbReference>
<reference evidence="1 2" key="1">
    <citation type="submission" date="2018-03" db="EMBL/GenBank/DDBJ databases">
        <title>Genomic Encyclopedia of Archaeal and Bacterial Type Strains, Phase II (KMG-II): from individual species to whole genera.</title>
        <authorList>
            <person name="Goeker M."/>
        </authorList>
    </citation>
    <scope>NUCLEOTIDE SEQUENCE [LARGE SCALE GENOMIC DNA]</scope>
    <source>
        <strain evidence="1 2">DSM 27929</strain>
    </source>
</reference>
<keyword evidence="2" id="KW-1185">Reference proteome</keyword>
<name>A0A2T0WMX1_9BACT</name>
<sequence>MKQLTETLKVNRADHEKFNFNNPFWFFIIQ</sequence>
<evidence type="ECO:0000313" key="2">
    <source>
        <dbReference type="Proteomes" id="UP000238157"/>
    </source>
</evidence>
<proteinExistence type="predicted"/>
<accession>A0A2T0WMX1</accession>
<organism evidence="1 2">
    <name type="scientific">Mongoliibacter ruber</name>
    <dbReference type="NCBI Taxonomy" id="1750599"/>
    <lineage>
        <taxon>Bacteria</taxon>
        <taxon>Pseudomonadati</taxon>
        <taxon>Bacteroidota</taxon>
        <taxon>Cytophagia</taxon>
        <taxon>Cytophagales</taxon>
        <taxon>Cyclobacteriaceae</taxon>
        <taxon>Mongoliibacter</taxon>
    </lineage>
</organism>
<protein>
    <submittedName>
        <fullName evidence="1">Uncharacterized protein</fullName>
    </submittedName>
</protein>
<evidence type="ECO:0000313" key="1">
    <source>
        <dbReference type="EMBL" id="PRY88047.1"/>
    </source>
</evidence>
<gene>
    <name evidence="1" type="ORF">CLW00_105168</name>
</gene>